<evidence type="ECO:0000313" key="5">
    <source>
        <dbReference type="Proteomes" id="UP000270112"/>
    </source>
</evidence>
<protein>
    <recommendedName>
        <fullName evidence="1">Glycosyl transferase family 1 domain-containing protein</fullName>
    </recommendedName>
</protein>
<evidence type="ECO:0000313" key="4">
    <source>
        <dbReference type="Proteomes" id="UP000253817"/>
    </source>
</evidence>
<dbReference type="InterPro" id="IPR001296">
    <property type="entry name" value="Glyco_trans_1"/>
</dbReference>
<dbReference type="AlphaFoldDB" id="A0A3N0IY77"/>
<reference evidence="2 4" key="1">
    <citation type="journal article" date="2018" name="Elife">
        <title>Discovery and characterization of a prevalent human gut bacterial enzyme sufficient for the inactivation of a family of plant toxins.</title>
        <authorList>
            <person name="Koppel N."/>
            <person name="Bisanz J.E."/>
            <person name="Pandelia M.E."/>
            <person name="Turnbaugh P.J."/>
            <person name="Balskus E.P."/>
        </authorList>
    </citation>
    <scope>NUCLEOTIDE SEQUENCE [LARGE SCALE GENOMIC DNA]</scope>
    <source>
        <strain evidence="2 4">DSM 16107</strain>
    </source>
</reference>
<name>A0A3N0IY77_9ACTN</name>
<reference evidence="3" key="3">
    <citation type="journal article" date="2019" name="Microbiol. Resour. Announc.">
        <title>Draft Genome Sequences of Type Strains of Gordonibacter faecihominis, Paraeggerthella hongkongensis, Parvibacter caecicola,Slackia equolifaciens, Slackia faecicanis, and Slackia isoflavoniconvertens.</title>
        <authorList>
            <person name="Danylec N."/>
            <person name="Stoll D.A."/>
            <person name="Dotsch A."/>
            <person name="Huch M."/>
        </authorList>
    </citation>
    <scope>NUCLEOTIDE SEQUENCE</scope>
    <source>
        <strain evidence="3">DSM 16107</strain>
    </source>
</reference>
<dbReference type="Proteomes" id="UP000270112">
    <property type="component" value="Unassembled WGS sequence"/>
</dbReference>
<accession>A0A3N0IY77</accession>
<reference evidence="5" key="2">
    <citation type="submission" date="2018-05" db="EMBL/GenBank/DDBJ databases">
        <title>Genome Sequencing of selected type strains of the family Eggerthellaceae.</title>
        <authorList>
            <person name="Danylec N."/>
            <person name="Stoll D.A."/>
            <person name="Doetsch A."/>
            <person name="Huch M."/>
        </authorList>
    </citation>
    <scope>NUCLEOTIDE SEQUENCE [LARGE SCALE GENOMIC DNA]</scope>
    <source>
        <strain evidence="5">DSM 16107</strain>
    </source>
</reference>
<evidence type="ECO:0000313" key="3">
    <source>
        <dbReference type="EMBL" id="RNM41380.1"/>
    </source>
</evidence>
<dbReference type="Pfam" id="PF00534">
    <property type="entry name" value="Glycos_transf_1"/>
    <property type="match status" value="1"/>
</dbReference>
<dbReference type="EMBL" id="QICC01000038">
    <property type="protein sequence ID" value="RNM41380.1"/>
    <property type="molecule type" value="Genomic_DNA"/>
</dbReference>
<dbReference type="EMBL" id="PPTT01000039">
    <property type="protein sequence ID" value="RDB65384.1"/>
    <property type="molecule type" value="Genomic_DNA"/>
</dbReference>
<dbReference type="GO" id="GO:0016757">
    <property type="term" value="F:glycosyltransferase activity"/>
    <property type="evidence" value="ECO:0007669"/>
    <property type="project" value="InterPro"/>
</dbReference>
<dbReference type="Proteomes" id="UP000253817">
    <property type="component" value="Unassembled WGS sequence"/>
</dbReference>
<organism evidence="3 5">
    <name type="scientific">Eggerthella sinensis</name>
    <dbReference type="NCBI Taxonomy" id="242230"/>
    <lineage>
        <taxon>Bacteria</taxon>
        <taxon>Bacillati</taxon>
        <taxon>Actinomycetota</taxon>
        <taxon>Coriobacteriia</taxon>
        <taxon>Eggerthellales</taxon>
        <taxon>Eggerthellaceae</taxon>
        <taxon>Eggerthella</taxon>
    </lineage>
</organism>
<feature type="domain" description="Glycosyl transferase family 1" evidence="1">
    <location>
        <begin position="196"/>
        <end position="344"/>
    </location>
</feature>
<sequence>MAYLADTIERLLMRIEAVMAGVTPKATGGISTLVKMVVQNAPEHEIDIDYVTTANQYVANPSFFTKMKKIAVFMVGIVRILFLLCVRGKKILHLHMANNASLDRSFILSRIAVRCGACIVLQIHCDLAYFYSVASKKRKRKIDYILTHSDAIIVLGSYLNNFLADSGIENNRIELLPNAVDTPLSNPYGKRIKGHILYLGNICPEKGLNDLLRALTLASPYLPNGVYVDLCGRDLMDIEKRIAEMGLGSIVRYRGTVVVNAGFFEDYILNILPSHNEALPFSLLEASAQGVPSVATRVGAVSDVIADEISGVLVDAGDALAISNALIRLTTDAEARCRMSSNIYATVCERYSSQNYLLGLKNIYEKACMRKDYKNKNEHGLD</sequence>
<dbReference type="SUPFAM" id="SSF53756">
    <property type="entry name" value="UDP-Glycosyltransferase/glycogen phosphorylase"/>
    <property type="match status" value="1"/>
</dbReference>
<dbReference type="PANTHER" id="PTHR12526">
    <property type="entry name" value="GLYCOSYLTRANSFERASE"/>
    <property type="match status" value="1"/>
</dbReference>
<gene>
    <name evidence="2" type="ORF">C1876_15910</name>
    <name evidence="3" type="ORF">DMP09_09885</name>
</gene>
<evidence type="ECO:0000259" key="1">
    <source>
        <dbReference type="Pfam" id="PF00534"/>
    </source>
</evidence>
<proteinExistence type="predicted"/>
<evidence type="ECO:0000313" key="2">
    <source>
        <dbReference type="EMBL" id="RDB65384.1"/>
    </source>
</evidence>
<keyword evidence="4" id="KW-1185">Reference proteome</keyword>
<dbReference type="Gene3D" id="3.40.50.2000">
    <property type="entry name" value="Glycogen Phosphorylase B"/>
    <property type="match status" value="2"/>
</dbReference>
<comment type="caution">
    <text evidence="3">The sequence shown here is derived from an EMBL/GenBank/DDBJ whole genome shotgun (WGS) entry which is preliminary data.</text>
</comment>
<dbReference type="CDD" id="cd03801">
    <property type="entry name" value="GT4_PimA-like"/>
    <property type="match status" value="1"/>
</dbReference>